<evidence type="ECO:0000256" key="7">
    <source>
        <dbReference type="SAM" id="MobiDB-lite"/>
    </source>
</evidence>
<dbReference type="Proteomes" id="UP000464624">
    <property type="component" value="Chromosome"/>
</dbReference>
<evidence type="ECO:0000313" key="10">
    <source>
        <dbReference type="Proteomes" id="UP000464624"/>
    </source>
</evidence>
<dbReference type="GO" id="GO:0016787">
    <property type="term" value="F:hydrolase activity"/>
    <property type="evidence" value="ECO:0007669"/>
    <property type="project" value="UniProtKB-KW"/>
</dbReference>
<dbReference type="FunFam" id="1.10.530.10:FF:000029">
    <property type="entry name" value="Resuscitation-promoting factor RpfA"/>
    <property type="match status" value="1"/>
</dbReference>
<proteinExistence type="inferred from homology"/>
<evidence type="ECO:0000256" key="4">
    <source>
        <dbReference type="ARBA" id="ARBA00022801"/>
    </source>
</evidence>
<dbReference type="CDD" id="cd13925">
    <property type="entry name" value="RPF"/>
    <property type="match status" value="1"/>
</dbReference>
<dbReference type="GO" id="GO:0042127">
    <property type="term" value="P:regulation of cell population proliferation"/>
    <property type="evidence" value="ECO:0007669"/>
    <property type="project" value="UniProtKB-ARBA"/>
</dbReference>
<evidence type="ECO:0000256" key="6">
    <source>
        <dbReference type="ARBA" id="ARBA00070624"/>
    </source>
</evidence>
<feature type="domain" description="Resuscitation-promoting factor core lysozyme-like" evidence="8">
    <location>
        <begin position="38"/>
        <end position="114"/>
    </location>
</feature>
<dbReference type="AlphaFoldDB" id="A0AAD1GYY7"/>
<evidence type="ECO:0000313" key="9">
    <source>
        <dbReference type="EMBL" id="BBU21380.1"/>
    </source>
</evidence>
<keyword evidence="4" id="KW-0378">Hydrolase</keyword>
<evidence type="ECO:0000256" key="1">
    <source>
        <dbReference type="ARBA" id="ARBA00010830"/>
    </source>
</evidence>
<gene>
    <name evidence="9" type="primary">rpfA</name>
    <name evidence="9" type="ORF">MYXE_11690</name>
</gene>
<feature type="region of interest" description="Disordered" evidence="7">
    <location>
        <begin position="281"/>
        <end position="306"/>
    </location>
</feature>
<keyword evidence="2" id="KW-0732">Signal</keyword>
<evidence type="ECO:0000256" key="2">
    <source>
        <dbReference type="ARBA" id="ARBA00022729"/>
    </source>
</evidence>
<sequence>MSGRHRKPTTSSVSVAKLAFTGAVIGGGGVALAGHAAAATDGEWDRVARCESGGNWSINTGNGYQGGLQFTQGTWAAHGGGQYAPSANLATREQQIAVAERVLATQGRGAWPACGGGLSSATPRSVFADPAPVEPPPEDAAVTGEPAVWEAPPAEETPPAELPVDEAAAPVELAVHDQAAPSAEPATFDAPGRVDEPPVPDTEPVGSEAPAEEPVPPLEPAVEPAVDDPALGEAPEVHEAQAVSYWAITPAPADPAPGPALPIDPAAAGSAVHDLQVPPQLAPMLDPANMPNTNGLPATAPQNMDPGFLKDLWQAIQAQGINGNSALAALAQQPQANPAQ</sequence>
<keyword evidence="3" id="KW-0677">Repeat</keyword>
<protein>
    <recommendedName>
        <fullName evidence="6">Resuscitation-promoting factor RpfA</fullName>
    </recommendedName>
</protein>
<dbReference type="GO" id="GO:0009372">
    <property type="term" value="P:quorum sensing"/>
    <property type="evidence" value="ECO:0007669"/>
    <property type="project" value="UniProtKB-ARBA"/>
</dbReference>
<comment type="similarity">
    <text evidence="1">Belongs to the transglycosylase family. Rpf subfamily.</text>
</comment>
<dbReference type="GO" id="GO:0005576">
    <property type="term" value="C:extracellular region"/>
    <property type="evidence" value="ECO:0007669"/>
    <property type="project" value="UniProtKB-ARBA"/>
</dbReference>
<evidence type="ECO:0000256" key="3">
    <source>
        <dbReference type="ARBA" id="ARBA00022737"/>
    </source>
</evidence>
<feature type="region of interest" description="Disordered" evidence="7">
    <location>
        <begin position="180"/>
        <end position="217"/>
    </location>
</feature>
<dbReference type="InterPro" id="IPR010618">
    <property type="entry name" value="RPF"/>
</dbReference>
<dbReference type="KEGG" id="mxe:MYXE_11690"/>
<dbReference type="GO" id="GO:0010629">
    <property type="term" value="P:negative regulation of gene expression"/>
    <property type="evidence" value="ECO:0007669"/>
    <property type="project" value="UniProtKB-ARBA"/>
</dbReference>
<keyword evidence="5" id="KW-0843">Virulence</keyword>
<organism evidence="9 10">
    <name type="scientific">Mycobacterium xenopi</name>
    <dbReference type="NCBI Taxonomy" id="1789"/>
    <lineage>
        <taxon>Bacteria</taxon>
        <taxon>Bacillati</taxon>
        <taxon>Actinomycetota</taxon>
        <taxon>Actinomycetes</taxon>
        <taxon>Mycobacteriales</taxon>
        <taxon>Mycobacteriaceae</taxon>
        <taxon>Mycobacterium</taxon>
    </lineage>
</organism>
<feature type="compositionally biased region" description="Polar residues" evidence="7">
    <location>
        <begin position="290"/>
        <end position="302"/>
    </location>
</feature>
<dbReference type="Gene3D" id="1.10.530.10">
    <property type="match status" value="1"/>
</dbReference>
<evidence type="ECO:0000256" key="5">
    <source>
        <dbReference type="ARBA" id="ARBA00023026"/>
    </source>
</evidence>
<dbReference type="RefSeq" id="WP_085194662.1">
    <property type="nucleotide sequence ID" value="NZ_AP022314.1"/>
</dbReference>
<reference evidence="9 10" key="1">
    <citation type="submission" date="2019-12" db="EMBL/GenBank/DDBJ databases">
        <title>Complete genome sequence of Mycolicibacterium xenopi str. JCM15661T.</title>
        <authorList>
            <person name="Yoshida M."/>
            <person name="Fukano H."/>
            <person name="Asakura T."/>
            <person name="Hoshino Y."/>
        </authorList>
    </citation>
    <scope>NUCLEOTIDE SEQUENCE [LARGE SCALE GENOMIC DNA]</scope>
    <source>
        <strain evidence="9 10">JCM 15661T</strain>
    </source>
</reference>
<accession>A0AAD1GYY7</accession>
<dbReference type="InterPro" id="IPR023346">
    <property type="entry name" value="Lysozyme-like_dom_sf"/>
</dbReference>
<name>A0AAD1GYY7_MYCXE</name>
<dbReference type="Pfam" id="PF06737">
    <property type="entry name" value="Transglycosylas"/>
    <property type="match status" value="1"/>
</dbReference>
<dbReference type="SUPFAM" id="SSF53955">
    <property type="entry name" value="Lysozyme-like"/>
    <property type="match status" value="1"/>
</dbReference>
<evidence type="ECO:0000259" key="8">
    <source>
        <dbReference type="Pfam" id="PF06737"/>
    </source>
</evidence>
<dbReference type="EMBL" id="AP022314">
    <property type="protein sequence ID" value="BBU21380.1"/>
    <property type="molecule type" value="Genomic_DNA"/>
</dbReference>